<accession>A0A6J2K4J7</accession>
<reference evidence="2" key="1">
    <citation type="submission" date="2025-08" db="UniProtKB">
        <authorList>
            <consortium name="RefSeq"/>
        </authorList>
    </citation>
    <scope>IDENTIFICATION</scope>
    <source>
        <tissue evidence="2">Silk gland</tissue>
    </source>
</reference>
<protein>
    <submittedName>
        <fullName evidence="2">Uncharacterized protein LOC114247215</fullName>
    </submittedName>
</protein>
<dbReference type="GeneID" id="114247215"/>
<evidence type="ECO:0000313" key="1">
    <source>
        <dbReference type="Proteomes" id="UP000504629"/>
    </source>
</evidence>
<dbReference type="OrthoDB" id="7490433at2759"/>
<proteinExistence type="predicted"/>
<name>A0A6J2K4J7_BOMMA</name>
<dbReference type="AlphaFoldDB" id="A0A6J2K4J7"/>
<evidence type="ECO:0000313" key="2">
    <source>
        <dbReference type="RefSeq" id="XP_028035907.1"/>
    </source>
</evidence>
<organism evidence="1 2">
    <name type="scientific">Bombyx mandarina</name>
    <name type="common">Wild silk moth</name>
    <name type="synonym">Wild silkworm</name>
    <dbReference type="NCBI Taxonomy" id="7092"/>
    <lineage>
        <taxon>Eukaryota</taxon>
        <taxon>Metazoa</taxon>
        <taxon>Ecdysozoa</taxon>
        <taxon>Arthropoda</taxon>
        <taxon>Hexapoda</taxon>
        <taxon>Insecta</taxon>
        <taxon>Pterygota</taxon>
        <taxon>Neoptera</taxon>
        <taxon>Endopterygota</taxon>
        <taxon>Lepidoptera</taxon>
        <taxon>Glossata</taxon>
        <taxon>Ditrysia</taxon>
        <taxon>Bombycoidea</taxon>
        <taxon>Bombycidae</taxon>
        <taxon>Bombycinae</taxon>
        <taxon>Bombyx</taxon>
    </lineage>
</organism>
<dbReference type="KEGG" id="bman:114247215"/>
<keyword evidence="1" id="KW-1185">Reference proteome</keyword>
<sequence>MWCWRKILRIPWTAFRTNVSILQEHKISSQLSSECLCRVLEYFGHIARKDGGNLEKLIVTGTVDGKRPRGRSPTRWSDQIRTALDSTFHNALHTDRDKNGWRKIVCAKVIQKGDHEPQQ</sequence>
<gene>
    <name evidence="2" type="primary">LOC114247215</name>
</gene>
<dbReference type="Proteomes" id="UP000504629">
    <property type="component" value="Unplaced"/>
</dbReference>
<dbReference type="RefSeq" id="XP_028035907.1">
    <property type="nucleotide sequence ID" value="XM_028180106.1"/>
</dbReference>